<dbReference type="Proteomes" id="UP000276437">
    <property type="component" value="Chromosome"/>
</dbReference>
<evidence type="ECO:0000313" key="2">
    <source>
        <dbReference type="EMBL" id="BBB90313.1"/>
    </source>
</evidence>
<feature type="domain" description="HipA-like kinase" evidence="1">
    <location>
        <begin position="33"/>
        <end position="165"/>
    </location>
</feature>
<gene>
    <name evidence="2" type="ORF">MAMMFC1_00961</name>
</gene>
<dbReference type="Pfam" id="PF20613">
    <property type="entry name" value="HipA_2"/>
    <property type="match status" value="1"/>
</dbReference>
<proteinExistence type="predicted"/>
<dbReference type="InterPro" id="IPR046748">
    <property type="entry name" value="HipA_2"/>
</dbReference>
<dbReference type="EMBL" id="AP018449">
    <property type="protein sequence ID" value="BBB90313.1"/>
    <property type="molecule type" value="Genomic_DNA"/>
</dbReference>
<dbReference type="RefSeq" id="WP_126306937.1">
    <property type="nucleotide sequence ID" value="NZ_AP018449.1"/>
</dbReference>
<dbReference type="KEGG" id="mana:MAMMFC1_00961"/>
<dbReference type="AlphaFoldDB" id="A0A348AGW5"/>
<evidence type="ECO:0000313" key="3">
    <source>
        <dbReference type="Proteomes" id="UP000276437"/>
    </source>
</evidence>
<accession>A0A348AGW5</accession>
<protein>
    <recommendedName>
        <fullName evidence="1">HipA-like kinase domain-containing protein</fullName>
    </recommendedName>
</protein>
<keyword evidence="3" id="KW-1185">Reference proteome</keyword>
<sequence>MFEAIEYLGPVGLGATSPQLFKAKDIESDSGCSIYVVKLANNRIGAKVLVNELIAARFGEIMDLCFPAGGIIHIAAEVLKRSRRLMRAGVQPGFHFASEYLKGTTYVGRHNLFRAVNKEQMAGVILFDHLFYNLDRTHNRKNLIIRREKAGYKIYAIDNSHLFRRGAWTIEGLKELSAGVTINRLRAFGLLLKHCLKPEQFFEYAARVRAISDTQIGLLIDSIPLAWLPDTGEREALKEFIQTRREMAEEIAHRLAGLIPDIYGRPYSD</sequence>
<dbReference type="OrthoDB" id="1676460at2"/>
<organism evidence="2 3">
    <name type="scientific">Methylomusa anaerophila</name>
    <dbReference type="NCBI Taxonomy" id="1930071"/>
    <lineage>
        <taxon>Bacteria</taxon>
        <taxon>Bacillati</taxon>
        <taxon>Bacillota</taxon>
        <taxon>Negativicutes</taxon>
        <taxon>Selenomonadales</taxon>
        <taxon>Sporomusaceae</taxon>
        <taxon>Methylomusa</taxon>
    </lineage>
</organism>
<reference evidence="2 3" key="1">
    <citation type="journal article" date="2018" name="Int. J. Syst. Evol. Microbiol.">
        <title>Methylomusa anaerophila gen. nov., sp. nov., an anaerobic methanol-utilizing bacterium isolated from a microbial fuel cell.</title>
        <authorList>
            <person name="Amano N."/>
            <person name="Yamamuro A."/>
            <person name="Miyahara M."/>
            <person name="Kouzuma A."/>
            <person name="Abe T."/>
            <person name="Watanabe K."/>
        </authorList>
    </citation>
    <scope>NUCLEOTIDE SEQUENCE [LARGE SCALE GENOMIC DNA]</scope>
    <source>
        <strain evidence="2 3">MMFC1</strain>
    </source>
</reference>
<evidence type="ECO:0000259" key="1">
    <source>
        <dbReference type="Pfam" id="PF20613"/>
    </source>
</evidence>
<name>A0A348AGW5_9FIRM</name>